<reference evidence="1" key="1">
    <citation type="submission" date="2023-06" db="EMBL/GenBank/DDBJ databases">
        <title>Genome-scale phylogeny and comparative genomics of the fungal order Sordariales.</title>
        <authorList>
            <consortium name="Lawrence Berkeley National Laboratory"/>
            <person name="Hensen N."/>
            <person name="Bonometti L."/>
            <person name="Westerberg I."/>
            <person name="Brannstrom I.O."/>
            <person name="Guillou S."/>
            <person name="Cros-Aarteil S."/>
            <person name="Calhoun S."/>
            <person name="Haridas S."/>
            <person name="Kuo A."/>
            <person name="Mondo S."/>
            <person name="Pangilinan J."/>
            <person name="Riley R."/>
            <person name="Labutti K."/>
            <person name="Andreopoulos B."/>
            <person name="Lipzen A."/>
            <person name="Chen C."/>
            <person name="Yanf M."/>
            <person name="Daum C."/>
            <person name="Ng V."/>
            <person name="Clum A."/>
            <person name="Steindorff A."/>
            <person name="Ohm R."/>
            <person name="Martin F."/>
            <person name="Silar P."/>
            <person name="Natvig D."/>
            <person name="Lalanne C."/>
            <person name="Gautier V."/>
            <person name="Ament-Velasquez S.L."/>
            <person name="Kruys A."/>
            <person name="Hutchinson M.I."/>
            <person name="Powell A.J."/>
            <person name="Barry K."/>
            <person name="Miller A.N."/>
            <person name="Grigoriev I.V."/>
            <person name="Debuchy R."/>
            <person name="Gladieux P."/>
            <person name="Thoren M.H."/>
            <person name="Johannesson H."/>
        </authorList>
    </citation>
    <scope>NUCLEOTIDE SEQUENCE</scope>
    <source>
        <strain evidence="1">CBS 606.72</strain>
    </source>
</reference>
<sequence>MNGTRSWTGTLETRQGDTSVVFSQAIVLVARPFAGRRSIGTSAQCTIQVPTPDSEVLGPAVTAEREEV</sequence>
<protein>
    <submittedName>
        <fullName evidence="1">Uncharacterized protein</fullName>
    </submittedName>
</protein>
<name>A0AA39WDP9_9PEZI</name>
<accession>A0AA39WDP9</accession>
<evidence type="ECO:0000313" key="2">
    <source>
        <dbReference type="Proteomes" id="UP001175000"/>
    </source>
</evidence>
<dbReference type="AlphaFoldDB" id="A0AA39WDP9"/>
<keyword evidence="2" id="KW-1185">Reference proteome</keyword>
<dbReference type="EMBL" id="JAULSU010000006">
    <property type="protein sequence ID" value="KAK0613484.1"/>
    <property type="molecule type" value="Genomic_DNA"/>
</dbReference>
<evidence type="ECO:0000313" key="1">
    <source>
        <dbReference type="EMBL" id="KAK0613484.1"/>
    </source>
</evidence>
<gene>
    <name evidence="1" type="ORF">B0T14DRAFT_526366</name>
</gene>
<comment type="caution">
    <text evidence="1">The sequence shown here is derived from an EMBL/GenBank/DDBJ whole genome shotgun (WGS) entry which is preliminary data.</text>
</comment>
<proteinExistence type="predicted"/>
<dbReference type="Proteomes" id="UP001175000">
    <property type="component" value="Unassembled WGS sequence"/>
</dbReference>
<organism evidence="1 2">
    <name type="scientific">Immersiella caudata</name>
    <dbReference type="NCBI Taxonomy" id="314043"/>
    <lineage>
        <taxon>Eukaryota</taxon>
        <taxon>Fungi</taxon>
        <taxon>Dikarya</taxon>
        <taxon>Ascomycota</taxon>
        <taxon>Pezizomycotina</taxon>
        <taxon>Sordariomycetes</taxon>
        <taxon>Sordariomycetidae</taxon>
        <taxon>Sordariales</taxon>
        <taxon>Lasiosphaeriaceae</taxon>
        <taxon>Immersiella</taxon>
    </lineage>
</organism>